<dbReference type="InterPro" id="IPR006698">
    <property type="entry name" value="UPF0229"/>
</dbReference>
<dbReference type="Pfam" id="PF04285">
    <property type="entry name" value="DUF444"/>
    <property type="match status" value="2"/>
</dbReference>
<accession>A0ABV9Q1H8</accession>
<dbReference type="NCBIfam" id="TIGR02877">
    <property type="entry name" value="spore_yhbH"/>
    <property type="match status" value="1"/>
</dbReference>
<dbReference type="RefSeq" id="WP_380024434.1">
    <property type="nucleotide sequence ID" value="NZ_JBHSHC010000023.1"/>
</dbReference>
<dbReference type="SUPFAM" id="SSF53300">
    <property type="entry name" value="vWA-like"/>
    <property type="match status" value="1"/>
</dbReference>
<dbReference type="PANTHER" id="PTHR30510:SF2">
    <property type="entry name" value="UPF0229 PROTEIN YEAH"/>
    <property type="match status" value="1"/>
</dbReference>
<evidence type="ECO:0000256" key="1">
    <source>
        <dbReference type="SAM" id="MobiDB-lite"/>
    </source>
</evidence>
<keyword evidence="3" id="KW-1185">Reference proteome</keyword>
<feature type="region of interest" description="Disordered" evidence="1">
    <location>
        <begin position="79"/>
        <end position="112"/>
    </location>
</feature>
<dbReference type="PANTHER" id="PTHR30510">
    <property type="entry name" value="UPF0229 PROTEIN YEAH"/>
    <property type="match status" value="1"/>
</dbReference>
<gene>
    <name evidence="2" type="primary">yhbH</name>
    <name evidence="2" type="ORF">ACFO8Q_03950</name>
</gene>
<name>A0ABV9Q1H8_9BACL</name>
<dbReference type="InterPro" id="IPR036465">
    <property type="entry name" value="vWFA_dom_sf"/>
</dbReference>
<proteinExistence type="predicted"/>
<organism evidence="2 3">
    <name type="scientific">Effusibacillus consociatus</name>
    <dbReference type="NCBI Taxonomy" id="1117041"/>
    <lineage>
        <taxon>Bacteria</taxon>
        <taxon>Bacillati</taxon>
        <taxon>Bacillota</taxon>
        <taxon>Bacilli</taxon>
        <taxon>Bacillales</taxon>
        <taxon>Alicyclobacillaceae</taxon>
        <taxon>Effusibacillus</taxon>
    </lineage>
</organism>
<evidence type="ECO:0000313" key="2">
    <source>
        <dbReference type="EMBL" id="MFC4766535.1"/>
    </source>
</evidence>
<reference evidence="3" key="1">
    <citation type="journal article" date="2019" name="Int. J. Syst. Evol. Microbiol.">
        <title>The Global Catalogue of Microorganisms (GCM) 10K type strain sequencing project: providing services to taxonomists for standard genome sequencing and annotation.</title>
        <authorList>
            <consortium name="The Broad Institute Genomics Platform"/>
            <consortium name="The Broad Institute Genome Sequencing Center for Infectious Disease"/>
            <person name="Wu L."/>
            <person name="Ma J."/>
        </authorList>
    </citation>
    <scope>NUCLEOTIDE SEQUENCE [LARGE SCALE GENOMIC DNA]</scope>
    <source>
        <strain evidence="3">WYCCWR 12678</strain>
    </source>
</reference>
<comment type="caution">
    <text evidence="2">The sequence shown here is derived from an EMBL/GenBank/DDBJ whole genome shotgun (WGS) entry which is preliminary data.</text>
</comment>
<protein>
    <submittedName>
        <fullName evidence="2">Sporulation protein YhbH</fullName>
    </submittedName>
</protein>
<dbReference type="Proteomes" id="UP001596002">
    <property type="component" value="Unassembled WGS sequence"/>
</dbReference>
<dbReference type="InterPro" id="IPR014230">
    <property type="entry name" value="Spore_YhbH"/>
</dbReference>
<dbReference type="EMBL" id="JBHSHC010000023">
    <property type="protein sequence ID" value="MFC4766535.1"/>
    <property type="molecule type" value="Genomic_DNA"/>
</dbReference>
<evidence type="ECO:0000313" key="3">
    <source>
        <dbReference type="Proteomes" id="UP001596002"/>
    </source>
</evidence>
<sequence>MEKSLFTVSKEDWSLHRKGYLDQQRHQEKVKEAIRKNLADLVSEESIIMTDGREKIRVPIRSIQEYHFRFNYENQEQVGQGQGDANVGDLVARGKPSQGAGQGTGAGSSPGEEYYEAEITVDELEELIFEDLQLPRLKNKSAHEMTEPDIQFHDVRKQGIMGNVDKRRTLRESIKRHSLAGGSGALQIQRDDLRFKSWEMKDRPSSQAVVLAMMDTSGSMGTFEKYIARSFFFWMVRFLRTKYEHVKIVFLAHDTEAKEVTEQQFFTKGESGGTRCSSVYELALKMIEENYSPERFNLYAFHFSDGDNFGSDNQVTAELIRLLLEKCNMVGYGEISKSLRDSALMAELRKIDDPHFVRCAIAQKSDVYRALRSFFKEQMAETG</sequence>